<accession>A0ABT3XYC2</accession>
<dbReference type="EMBL" id="JAOVZV010000001">
    <property type="protein sequence ID" value="MCX8530868.1"/>
    <property type="molecule type" value="Genomic_DNA"/>
</dbReference>
<comment type="caution">
    <text evidence="3">The sequence shown here is derived from an EMBL/GenBank/DDBJ whole genome shotgun (WGS) entry which is preliminary data.</text>
</comment>
<feature type="domain" description="DUF4099" evidence="2">
    <location>
        <begin position="155"/>
        <end position="235"/>
    </location>
</feature>
<evidence type="ECO:0000259" key="1">
    <source>
        <dbReference type="Pfam" id="PF13101"/>
    </source>
</evidence>
<reference evidence="3" key="1">
    <citation type="submission" date="2022-10" db="EMBL/GenBank/DDBJ databases">
        <title>Chryseobacterium sp. nov., a novel bacterial species.</title>
        <authorList>
            <person name="Cao Y."/>
        </authorList>
    </citation>
    <scope>NUCLEOTIDE SEQUENCE</scope>
    <source>
        <strain evidence="3">KC 927</strain>
    </source>
</reference>
<dbReference type="RefSeq" id="WP_267279544.1">
    <property type="nucleotide sequence ID" value="NZ_JAOVZV010000001.1"/>
</dbReference>
<evidence type="ECO:0000313" key="4">
    <source>
        <dbReference type="Proteomes" id="UP001070176"/>
    </source>
</evidence>
<organism evidence="3 4">
    <name type="scientific">Chryseobacterium luquanense</name>
    <dbReference type="NCBI Taxonomy" id="2983766"/>
    <lineage>
        <taxon>Bacteria</taxon>
        <taxon>Pseudomonadati</taxon>
        <taxon>Bacteroidota</taxon>
        <taxon>Flavobacteriia</taxon>
        <taxon>Flavobacteriales</taxon>
        <taxon>Weeksellaceae</taxon>
        <taxon>Chryseobacterium group</taxon>
        <taxon>Chryseobacterium</taxon>
    </lineage>
</organism>
<gene>
    <name evidence="3" type="ORF">OEA66_00725</name>
</gene>
<feature type="domain" description="DUF3945" evidence="1">
    <location>
        <begin position="296"/>
        <end position="348"/>
    </location>
</feature>
<proteinExistence type="predicted"/>
<feature type="domain" description="DUF3945" evidence="1">
    <location>
        <begin position="374"/>
        <end position="421"/>
    </location>
</feature>
<dbReference type="Pfam" id="PF13101">
    <property type="entry name" value="DUF3945"/>
    <property type="match status" value="2"/>
</dbReference>
<evidence type="ECO:0000313" key="3">
    <source>
        <dbReference type="EMBL" id="MCX8530868.1"/>
    </source>
</evidence>
<dbReference type="Pfam" id="PF13351">
    <property type="entry name" value="DUF4099"/>
    <property type="match status" value="1"/>
</dbReference>
<dbReference type="InterPro" id="IPR025222">
    <property type="entry name" value="DUF3945"/>
</dbReference>
<evidence type="ECO:0000259" key="2">
    <source>
        <dbReference type="Pfam" id="PF13351"/>
    </source>
</evidence>
<keyword evidence="4" id="KW-1185">Reference proteome</keyword>
<dbReference type="Proteomes" id="UP001070176">
    <property type="component" value="Unassembled WGS sequence"/>
</dbReference>
<dbReference type="InterPro" id="IPR025343">
    <property type="entry name" value="DUF4099"/>
</dbReference>
<protein>
    <submittedName>
        <fullName evidence="3">DUF3945 domain-containing protein</fullName>
    </submittedName>
</protein>
<name>A0ABT3XYC2_9FLAO</name>
<sequence length="427" mass="49128">MNKIGNQTAISEVSTLLVLRHRTQSVGIVQTVNKFGNLIDVKPDMNKINSLIRVDSAESSFMDFYADFYHQLKNPAEYSFFKVREYEAQETARGLQEYIDGSSEEEKQGLKEFEVYIKAVDAIRNKKYADRKSSFVENGFRNESSIISNSSQYRYQITDVPWESLAELDLNREKLESIGALESLLKGYKTPMLIPIPLSDGESVSMVDVRLQLRLDGKGEVVVRIHRVLEKPDFKEKFMGHEFTKEDELNLLKSGNMGRVVGLVDPWTEEVVHSLISMDILTNELIPLRMEFVRIPAVICGVTLNLEQVKILRDGKPLFIENMLSKRGRLFSATVQFNTDKQWIEFLFKKNLKGFDGRVVQANFEREVPTVFRGKYLHKWQMDKLRAGETAYINELVNKNGKKYQGYISFDKTIGGIVFSFKNPKKK</sequence>